<dbReference type="PROSITE" id="PS51257">
    <property type="entry name" value="PROKAR_LIPOPROTEIN"/>
    <property type="match status" value="1"/>
</dbReference>
<dbReference type="EMBL" id="WEGJ01000037">
    <property type="protein sequence ID" value="MQY15697.1"/>
    <property type="molecule type" value="Genomic_DNA"/>
</dbReference>
<evidence type="ECO:0008006" key="5">
    <source>
        <dbReference type="Google" id="ProtNLM"/>
    </source>
</evidence>
<accession>A0A7K0CQD7</accession>
<keyword evidence="2" id="KW-0732">Signal</keyword>
<evidence type="ECO:0000313" key="3">
    <source>
        <dbReference type="EMBL" id="MQY15697.1"/>
    </source>
</evidence>
<proteinExistence type="predicted"/>
<sequence>MLRSAPIRGLAAGLALPLVLLASGCSSLLGEKDDSSKDSSPSAEAEAKPTVKPAKFAELPSACKTVPAATVKDLVKKVKKTAGTSVKSADTSLRGGCVWSGLDGYSFKYLDVTLQRLESEVSLGTGEKRAEKAFERALKAEESLEGATGMVTDKLADLGDQATAMSFTQTKSKQKYIHQTVLVRVANVVVTVHYQGAGFAGTKPPKAADIAKGARTAATAVVKAVESAG</sequence>
<dbReference type="Proteomes" id="UP000466345">
    <property type="component" value="Unassembled WGS sequence"/>
</dbReference>
<gene>
    <name evidence="3" type="ORF">SRB5_58850</name>
</gene>
<feature type="region of interest" description="Disordered" evidence="1">
    <location>
        <begin position="31"/>
        <end position="51"/>
    </location>
</feature>
<dbReference type="RefSeq" id="WP_153456501.1">
    <property type="nucleotide sequence ID" value="NZ_WEGJ01000037.1"/>
</dbReference>
<protein>
    <recommendedName>
        <fullName evidence="5">DUF3558 domain-containing protein</fullName>
    </recommendedName>
</protein>
<dbReference type="AlphaFoldDB" id="A0A7K0CQD7"/>
<evidence type="ECO:0000256" key="1">
    <source>
        <dbReference type="SAM" id="MobiDB-lite"/>
    </source>
</evidence>
<organism evidence="3 4">
    <name type="scientific">Streptomyces smaragdinus</name>
    <dbReference type="NCBI Taxonomy" id="2585196"/>
    <lineage>
        <taxon>Bacteria</taxon>
        <taxon>Bacillati</taxon>
        <taxon>Actinomycetota</taxon>
        <taxon>Actinomycetes</taxon>
        <taxon>Kitasatosporales</taxon>
        <taxon>Streptomycetaceae</taxon>
        <taxon>Streptomyces</taxon>
    </lineage>
</organism>
<feature type="chain" id="PRO_5039196988" description="DUF3558 domain-containing protein" evidence="2">
    <location>
        <begin position="23"/>
        <end position="229"/>
    </location>
</feature>
<keyword evidence="4" id="KW-1185">Reference proteome</keyword>
<comment type="caution">
    <text evidence="3">The sequence shown here is derived from an EMBL/GenBank/DDBJ whole genome shotgun (WGS) entry which is preliminary data.</text>
</comment>
<evidence type="ECO:0000256" key="2">
    <source>
        <dbReference type="SAM" id="SignalP"/>
    </source>
</evidence>
<dbReference type="OrthoDB" id="4333909at2"/>
<feature type="signal peptide" evidence="2">
    <location>
        <begin position="1"/>
        <end position="22"/>
    </location>
</feature>
<evidence type="ECO:0000313" key="4">
    <source>
        <dbReference type="Proteomes" id="UP000466345"/>
    </source>
</evidence>
<name>A0A7K0CQD7_9ACTN</name>
<reference evidence="3 4" key="1">
    <citation type="submission" date="2019-10" db="EMBL/GenBank/DDBJ databases">
        <title>Streptomyces smaragdinus sp. nov. and Streptomyces fabii sp. nov., isolated from the gut of fungus growing-termite Macrotermes natalensis.</title>
        <authorList>
            <person name="Schwitalla J."/>
            <person name="Benndorf R."/>
            <person name="Martin K."/>
            <person name="De Beer W."/>
            <person name="Kaster A.-K."/>
            <person name="Vollmers J."/>
            <person name="Poulsen M."/>
            <person name="Beemelmanns C."/>
        </authorList>
    </citation>
    <scope>NUCLEOTIDE SEQUENCE [LARGE SCALE GENOMIC DNA]</scope>
    <source>
        <strain evidence="3 4">RB5</strain>
    </source>
</reference>